<dbReference type="PROSITE" id="PS50042">
    <property type="entry name" value="CNMP_BINDING_3"/>
    <property type="match status" value="1"/>
</dbReference>
<evidence type="ECO:0000256" key="1">
    <source>
        <dbReference type="ARBA" id="ARBA00023015"/>
    </source>
</evidence>
<dbReference type="Pfam" id="PF13545">
    <property type="entry name" value="HTH_Crp_2"/>
    <property type="match status" value="1"/>
</dbReference>
<dbReference type="CDD" id="cd00038">
    <property type="entry name" value="CAP_ED"/>
    <property type="match status" value="1"/>
</dbReference>
<reference evidence="6 7" key="1">
    <citation type="submission" date="2019-08" db="EMBL/GenBank/DDBJ databases">
        <title>Whole-genome Sequencing of e-waste polymer degrading bacterium Pseudomonas sp. strain PE08.</title>
        <authorList>
            <person name="Kirdat K."/>
            <person name="Debbarma P."/>
            <person name="Narawade N."/>
            <person name="Suyal D."/>
            <person name="Thorat V."/>
            <person name="Shouche Y."/>
            <person name="Goel R."/>
            <person name="Yadav A."/>
        </authorList>
    </citation>
    <scope>NUCLEOTIDE SEQUENCE [LARGE SCALE GENOMIC DNA]</scope>
    <source>
        <strain evidence="6 7">PE08</strain>
    </source>
</reference>
<dbReference type="Pfam" id="PF00027">
    <property type="entry name" value="cNMP_binding"/>
    <property type="match status" value="1"/>
</dbReference>
<dbReference type="KEGG" id="plal:FXN65_14015"/>
<dbReference type="PRINTS" id="PR00034">
    <property type="entry name" value="HTHCRP"/>
</dbReference>
<evidence type="ECO:0000259" key="5">
    <source>
        <dbReference type="PROSITE" id="PS51063"/>
    </source>
</evidence>
<evidence type="ECO:0000313" key="7">
    <source>
        <dbReference type="Proteomes" id="UP000327179"/>
    </source>
</evidence>
<keyword evidence="1" id="KW-0805">Transcription regulation</keyword>
<dbReference type="InterPro" id="IPR012318">
    <property type="entry name" value="HTH_CRP"/>
</dbReference>
<dbReference type="AlphaFoldDB" id="A0A5J6QWQ6"/>
<dbReference type="NCBIfam" id="NF008365">
    <property type="entry name" value="PRK11161.1"/>
    <property type="match status" value="1"/>
</dbReference>
<keyword evidence="3" id="KW-0804">Transcription</keyword>
<dbReference type="PROSITE" id="PS51063">
    <property type="entry name" value="HTH_CRP_2"/>
    <property type="match status" value="1"/>
</dbReference>
<keyword evidence="7" id="KW-1185">Reference proteome</keyword>
<dbReference type="SMART" id="SM00100">
    <property type="entry name" value="cNMP"/>
    <property type="match status" value="1"/>
</dbReference>
<dbReference type="PANTHER" id="PTHR24567:SF75">
    <property type="entry name" value="FUMARATE AND NITRATE REDUCTION REGULATORY PROTEIN"/>
    <property type="match status" value="1"/>
</dbReference>
<protein>
    <submittedName>
        <fullName evidence="6">Fumarate/nitrate reduction transcriptional regulator Fnr</fullName>
    </submittedName>
</protein>
<accession>A0A5J6QWQ6</accession>
<evidence type="ECO:0000256" key="3">
    <source>
        <dbReference type="ARBA" id="ARBA00023163"/>
    </source>
</evidence>
<evidence type="ECO:0000256" key="2">
    <source>
        <dbReference type="ARBA" id="ARBA00023125"/>
    </source>
</evidence>
<evidence type="ECO:0000259" key="4">
    <source>
        <dbReference type="PROSITE" id="PS50042"/>
    </source>
</evidence>
<dbReference type="GO" id="GO:0003677">
    <property type="term" value="F:DNA binding"/>
    <property type="evidence" value="ECO:0007669"/>
    <property type="project" value="UniProtKB-KW"/>
</dbReference>
<dbReference type="PANTHER" id="PTHR24567">
    <property type="entry name" value="CRP FAMILY TRANSCRIPTIONAL REGULATORY PROTEIN"/>
    <property type="match status" value="1"/>
</dbReference>
<dbReference type="SUPFAM" id="SSF51206">
    <property type="entry name" value="cAMP-binding domain-like"/>
    <property type="match status" value="1"/>
</dbReference>
<dbReference type="InterPro" id="IPR036388">
    <property type="entry name" value="WH-like_DNA-bd_sf"/>
</dbReference>
<dbReference type="InterPro" id="IPR050397">
    <property type="entry name" value="Env_Response_Regulators"/>
</dbReference>
<dbReference type="FunFam" id="1.10.10.10:FF:000028">
    <property type="entry name" value="Fumarate/nitrate reduction transcriptional regulator Fnr"/>
    <property type="match status" value="1"/>
</dbReference>
<dbReference type="CDD" id="cd00092">
    <property type="entry name" value="HTH_CRP"/>
    <property type="match status" value="1"/>
</dbReference>
<dbReference type="InterPro" id="IPR036390">
    <property type="entry name" value="WH_DNA-bd_sf"/>
</dbReference>
<sequence>MSSRPTHVTCHDCSLSRLCLPLTLDEEEIRRLEGIIKRNRPLHRQDYLIRAGTVVENIYALRSGAMKTYMLAQEGVEQITSFHLPGELIGLDAIGESLYPTYTVALETSQVCAIPLNRLEELAGLIAGLRKQLLHTLSKEIQADHERLSHVRDSAEQRLAAFLLNLSARYSKRGLSASNFILPMNRRDIGNYLGLSMETVSRLFTHFRDTHLVDSSGRELHIPDLKALHRQCHPCEEGPL</sequence>
<feature type="domain" description="HTH crp-type" evidence="5">
    <location>
        <begin position="153"/>
        <end position="226"/>
    </location>
</feature>
<evidence type="ECO:0000313" key="6">
    <source>
        <dbReference type="EMBL" id="QEY65791.1"/>
    </source>
</evidence>
<organism evidence="6 7">
    <name type="scientific">Metapseudomonas lalkuanensis</name>
    <dbReference type="NCBI Taxonomy" id="2604832"/>
    <lineage>
        <taxon>Bacteria</taxon>
        <taxon>Pseudomonadati</taxon>
        <taxon>Pseudomonadota</taxon>
        <taxon>Gammaproteobacteria</taxon>
        <taxon>Pseudomonadales</taxon>
        <taxon>Pseudomonadaceae</taxon>
        <taxon>Metapseudomonas</taxon>
    </lineage>
</organism>
<dbReference type="Gene3D" id="2.60.120.10">
    <property type="entry name" value="Jelly Rolls"/>
    <property type="match status" value="1"/>
</dbReference>
<dbReference type="SMART" id="SM00419">
    <property type="entry name" value="HTH_CRP"/>
    <property type="match status" value="1"/>
</dbReference>
<dbReference type="InterPro" id="IPR000595">
    <property type="entry name" value="cNMP-bd_dom"/>
</dbReference>
<gene>
    <name evidence="6" type="primary">fnr</name>
    <name evidence="6" type="ORF">FXN65_14015</name>
</gene>
<dbReference type="Proteomes" id="UP000327179">
    <property type="component" value="Chromosome"/>
</dbReference>
<keyword evidence="2" id="KW-0238">DNA-binding</keyword>
<name>A0A5J6QWQ6_9GAMM</name>
<dbReference type="EMBL" id="CP043311">
    <property type="protein sequence ID" value="QEY65791.1"/>
    <property type="molecule type" value="Genomic_DNA"/>
</dbReference>
<dbReference type="Gene3D" id="1.10.10.10">
    <property type="entry name" value="Winged helix-like DNA-binding domain superfamily/Winged helix DNA-binding domain"/>
    <property type="match status" value="1"/>
</dbReference>
<feature type="domain" description="Cyclic nucleotide-binding" evidence="4">
    <location>
        <begin position="20"/>
        <end position="140"/>
    </location>
</feature>
<proteinExistence type="predicted"/>
<dbReference type="GO" id="GO:0003700">
    <property type="term" value="F:DNA-binding transcription factor activity"/>
    <property type="evidence" value="ECO:0007669"/>
    <property type="project" value="TreeGrafter"/>
</dbReference>
<dbReference type="InterPro" id="IPR014710">
    <property type="entry name" value="RmlC-like_jellyroll"/>
</dbReference>
<dbReference type="SUPFAM" id="SSF46785">
    <property type="entry name" value="Winged helix' DNA-binding domain"/>
    <property type="match status" value="1"/>
</dbReference>
<dbReference type="InterPro" id="IPR018490">
    <property type="entry name" value="cNMP-bd_dom_sf"/>
</dbReference>
<dbReference type="GO" id="GO:0005829">
    <property type="term" value="C:cytosol"/>
    <property type="evidence" value="ECO:0007669"/>
    <property type="project" value="TreeGrafter"/>
</dbReference>